<dbReference type="Proteomes" id="UP000479710">
    <property type="component" value="Unassembled WGS sequence"/>
</dbReference>
<protein>
    <submittedName>
        <fullName evidence="1">Uncharacterized protein</fullName>
    </submittedName>
</protein>
<proteinExistence type="predicted"/>
<sequence>MRGGSSSTFLPRSGVEAGRLRWPKPWRSNLGAGGAPVGALPNWLGHWGSDGLGRPQARQLTVWWLDHEERPVTVVVARGLSSVATGGAAAR</sequence>
<evidence type="ECO:0000313" key="2">
    <source>
        <dbReference type="Proteomes" id="UP000479710"/>
    </source>
</evidence>
<name>A0A6G1EUH3_9ORYZ</name>
<evidence type="ECO:0000313" key="1">
    <source>
        <dbReference type="EMBL" id="KAF0928277.1"/>
    </source>
</evidence>
<gene>
    <name evidence="1" type="ORF">E2562_039390</name>
</gene>
<dbReference type="AlphaFoldDB" id="A0A6G1EUH3"/>
<organism evidence="1 2">
    <name type="scientific">Oryza meyeriana var. granulata</name>
    <dbReference type="NCBI Taxonomy" id="110450"/>
    <lineage>
        <taxon>Eukaryota</taxon>
        <taxon>Viridiplantae</taxon>
        <taxon>Streptophyta</taxon>
        <taxon>Embryophyta</taxon>
        <taxon>Tracheophyta</taxon>
        <taxon>Spermatophyta</taxon>
        <taxon>Magnoliopsida</taxon>
        <taxon>Liliopsida</taxon>
        <taxon>Poales</taxon>
        <taxon>Poaceae</taxon>
        <taxon>BOP clade</taxon>
        <taxon>Oryzoideae</taxon>
        <taxon>Oryzeae</taxon>
        <taxon>Oryzinae</taxon>
        <taxon>Oryza</taxon>
        <taxon>Oryza meyeriana</taxon>
    </lineage>
</organism>
<dbReference type="EMBL" id="SPHZ02000003">
    <property type="protein sequence ID" value="KAF0928277.1"/>
    <property type="molecule type" value="Genomic_DNA"/>
</dbReference>
<comment type="caution">
    <text evidence="1">The sequence shown here is derived from an EMBL/GenBank/DDBJ whole genome shotgun (WGS) entry which is preliminary data.</text>
</comment>
<keyword evidence="2" id="KW-1185">Reference proteome</keyword>
<reference evidence="1 2" key="1">
    <citation type="submission" date="2019-11" db="EMBL/GenBank/DDBJ databases">
        <title>Whole genome sequence of Oryza granulata.</title>
        <authorList>
            <person name="Li W."/>
        </authorList>
    </citation>
    <scope>NUCLEOTIDE SEQUENCE [LARGE SCALE GENOMIC DNA]</scope>
    <source>
        <strain evidence="2">cv. Menghai</strain>
        <tissue evidence="1">Leaf</tissue>
    </source>
</reference>
<accession>A0A6G1EUH3</accession>